<dbReference type="SUPFAM" id="SSF46785">
    <property type="entry name" value="Winged helix' DNA-binding domain"/>
    <property type="match status" value="1"/>
</dbReference>
<keyword evidence="2" id="KW-0238">DNA-binding</keyword>
<name>A0ABD5U1Z6_9EURY</name>
<dbReference type="AlphaFoldDB" id="A0ABD5U1Z6"/>
<dbReference type="PROSITE" id="PS51118">
    <property type="entry name" value="HTH_HXLR"/>
    <property type="match status" value="1"/>
</dbReference>
<dbReference type="InterPro" id="IPR036388">
    <property type="entry name" value="WH-like_DNA-bd_sf"/>
</dbReference>
<proteinExistence type="predicted"/>
<dbReference type="Proteomes" id="UP001596408">
    <property type="component" value="Unassembled WGS sequence"/>
</dbReference>
<comment type="caution">
    <text evidence="5">The sequence shown here is derived from an EMBL/GenBank/DDBJ whole genome shotgun (WGS) entry which is preliminary data.</text>
</comment>
<dbReference type="CDD" id="cd00090">
    <property type="entry name" value="HTH_ARSR"/>
    <property type="match status" value="1"/>
</dbReference>
<dbReference type="Gene3D" id="1.10.10.10">
    <property type="entry name" value="Winged helix-like DNA-binding domain superfamily/Winged helix DNA-binding domain"/>
    <property type="match status" value="1"/>
</dbReference>
<evidence type="ECO:0000313" key="6">
    <source>
        <dbReference type="Proteomes" id="UP001596408"/>
    </source>
</evidence>
<dbReference type="InterPro" id="IPR036390">
    <property type="entry name" value="WH_DNA-bd_sf"/>
</dbReference>
<evidence type="ECO:0000256" key="3">
    <source>
        <dbReference type="ARBA" id="ARBA00023163"/>
    </source>
</evidence>
<dbReference type="InterPro" id="IPR002577">
    <property type="entry name" value="HTH_HxlR"/>
</dbReference>
<accession>A0ABD5U1Z6</accession>
<keyword evidence="6" id="KW-1185">Reference proteome</keyword>
<dbReference type="InterPro" id="IPR011991">
    <property type="entry name" value="ArsR-like_HTH"/>
</dbReference>
<reference evidence="5 6" key="1">
    <citation type="journal article" date="2019" name="Int. J. Syst. Evol. Microbiol.">
        <title>The Global Catalogue of Microorganisms (GCM) 10K type strain sequencing project: providing services to taxonomists for standard genome sequencing and annotation.</title>
        <authorList>
            <consortium name="The Broad Institute Genomics Platform"/>
            <consortium name="The Broad Institute Genome Sequencing Center for Infectious Disease"/>
            <person name="Wu L."/>
            <person name="Ma J."/>
        </authorList>
    </citation>
    <scope>NUCLEOTIDE SEQUENCE [LARGE SCALE GENOMIC DNA]</scope>
    <source>
        <strain evidence="5 6">YIM 94188</strain>
    </source>
</reference>
<evidence type="ECO:0000256" key="1">
    <source>
        <dbReference type="ARBA" id="ARBA00023015"/>
    </source>
</evidence>
<evidence type="ECO:0000256" key="2">
    <source>
        <dbReference type="ARBA" id="ARBA00023125"/>
    </source>
</evidence>
<evidence type="ECO:0000313" key="5">
    <source>
        <dbReference type="EMBL" id="MFC6824777.1"/>
    </source>
</evidence>
<dbReference type="GO" id="GO:0003677">
    <property type="term" value="F:DNA binding"/>
    <property type="evidence" value="ECO:0007669"/>
    <property type="project" value="UniProtKB-KW"/>
</dbReference>
<evidence type="ECO:0000259" key="4">
    <source>
        <dbReference type="PROSITE" id="PS51118"/>
    </source>
</evidence>
<organism evidence="5 6">
    <name type="scientific">Halopelagius fulvigenes</name>
    <dbReference type="NCBI Taxonomy" id="1198324"/>
    <lineage>
        <taxon>Archaea</taxon>
        <taxon>Methanobacteriati</taxon>
        <taxon>Methanobacteriota</taxon>
        <taxon>Stenosarchaea group</taxon>
        <taxon>Halobacteria</taxon>
        <taxon>Halobacteriales</taxon>
        <taxon>Haloferacaceae</taxon>
    </lineage>
</organism>
<gene>
    <name evidence="5" type="ORF">ACFQEV_07170</name>
</gene>
<dbReference type="RefSeq" id="WP_379694156.1">
    <property type="nucleotide sequence ID" value="NZ_JBHSXH010000009.1"/>
</dbReference>
<protein>
    <submittedName>
        <fullName evidence="5">Winged helix-turn-helix transcriptional regulator</fullName>
    </submittedName>
</protein>
<feature type="domain" description="HTH hxlR-type" evidence="4">
    <location>
        <begin position="21"/>
        <end position="125"/>
    </location>
</feature>
<dbReference type="PANTHER" id="PTHR33204">
    <property type="entry name" value="TRANSCRIPTIONAL REGULATOR, MARR FAMILY"/>
    <property type="match status" value="1"/>
</dbReference>
<dbReference type="PANTHER" id="PTHR33204:SF18">
    <property type="entry name" value="TRANSCRIPTIONAL REGULATORY PROTEIN"/>
    <property type="match status" value="1"/>
</dbReference>
<dbReference type="EMBL" id="JBHSXH010000009">
    <property type="protein sequence ID" value="MFC6824777.1"/>
    <property type="molecule type" value="Genomic_DNA"/>
</dbReference>
<keyword evidence="1" id="KW-0805">Transcription regulation</keyword>
<dbReference type="Pfam" id="PF01638">
    <property type="entry name" value="HxlR"/>
    <property type="match status" value="1"/>
</dbReference>
<keyword evidence="3" id="KW-0804">Transcription</keyword>
<sequence length="125" mass="14626">MERTEAERAEFFGTLFEELPAPEVDVDAKADFFEFLGRAHMIAILHFFAVDPGPWRFTELREHLTVPPTTLTDRLRELTAAGLLNRRSYDEIPPRVEYSATESAIALRPTFRCLSLWVEQYEWEY</sequence>